<dbReference type="SUPFAM" id="SSF53383">
    <property type="entry name" value="PLP-dependent transferases"/>
    <property type="match status" value="1"/>
</dbReference>
<evidence type="ECO:0000313" key="12">
    <source>
        <dbReference type="EMBL" id="ELA40973.1"/>
    </source>
</evidence>
<dbReference type="EMBL" id="JH370153">
    <property type="protein sequence ID" value="ELA40973.1"/>
    <property type="molecule type" value="Genomic_DNA"/>
</dbReference>
<feature type="domain" description="Aminotransferase class I/classII large" evidence="11">
    <location>
        <begin position="90"/>
        <end position="374"/>
    </location>
</feature>
<dbReference type="FunCoup" id="L2GJB6">
    <property type="interactions" value="165"/>
</dbReference>
<keyword evidence="7" id="KW-0663">Pyridoxal phosphate</keyword>
<evidence type="ECO:0000256" key="4">
    <source>
        <dbReference type="ARBA" id="ARBA00008392"/>
    </source>
</evidence>
<comment type="similarity">
    <text evidence="4">Belongs to the class-II pyridoxal-phosphate-dependent aminotransferase family.</text>
</comment>
<evidence type="ECO:0000256" key="3">
    <source>
        <dbReference type="ARBA" id="ARBA00004991"/>
    </source>
</evidence>
<evidence type="ECO:0000256" key="5">
    <source>
        <dbReference type="ARBA" id="ARBA00013220"/>
    </source>
</evidence>
<keyword evidence="6" id="KW-0808">Transferase</keyword>
<accession>L2GJB6</accession>
<dbReference type="AlphaFoldDB" id="L2GJB6"/>
<evidence type="ECO:0000256" key="2">
    <source>
        <dbReference type="ARBA" id="ARBA00004760"/>
    </source>
</evidence>
<dbReference type="PANTHER" id="PTHR13693:SF2">
    <property type="entry name" value="SERINE PALMITOYLTRANSFERASE 1"/>
    <property type="match status" value="1"/>
</dbReference>
<comment type="pathway">
    <text evidence="2">Lipid metabolism; sphingolipid metabolism.</text>
</comment>
<evidence type="ECO:0000256" key="1">
    <source>
        <dbReference type="ARBA" id="ARBA00001933"/>
    </source>
</evidence>
<protein>
    <recommendedName>
        <fullName evidence="5">serine C-palmitoyltransferase</fullName>
        <ecNumber evidence="5">2.3.1.50</ecNumber>
    </recommendedName>
</protein>
<keyword evidence="10" id="KW-0012">Acyltransferase</keyword>
<comment type="cofactor">
    <cofactor evidence="1">
        <name>pyridoxal 5'-phosphate</name>
        <dbReference type="ChEBI" id="CHEBI:597326"/>
    </cofactor>
</comment>
<proteinExistence type="inferred from homology"/>
<evidence type="ECO:0000256" key="9">
    <source>
        <dbReference type="ARBA" id="ARBA00023098"/>
    </source>
</evidence>
<dbReference type="Pfam" id="PF00155">
    <property type="entry name" value="Aminotran_1_2"/>
    <property type="match status" value="1"/>
</dbReference>
<dbReference type="GO" id="GO:0005783">
    <property type="term" value="C:endoplasmic reticulum"/>
    <property type="evidence" value="ECO:0007669"/>
    <property type="project" value="TreeGrafter"/>
</dbReference>
<organism evidence="12 13">
    <name type="scientific">Vittaforma corneae (strain ATCC 50505)</name>
    <name type="common">Microsporidian parasite</name>
    <name type="synonym">Nosema corneum</name>
    <dbReference type="NCBI Taxonomy" id="993615"/>
    <lineage>
        <taxon>Eukaryota</taxon>
        <taxon>Fungi</taxon>
        <taxon>Fungi incertae sedis</taxon>
        <taxon>Microsporidia</taxon>
        <taxon>Nosematidae</taxon>
        <taxon>Vittaforma</taxon>
    </lineage>
</organism>
<dbReference type="PANTHER" id="PTHR13693">
    <property type="entry name" value="CLASS II AMINOTRANSFERASE/8-AMINO-7-OXONONANOATE SYNTHASE"/>
    <property type="match status" value="1"/>
</dbReference>
<name>L2GJB6_VITCO</name>
<dbReference type="GO" id="GO:0046512">
    <property type="term" value="P:sphingosine biosynthetic process"/>
    <property type="evidence" value="ECO:0007669"/>
    <property type="project" value="TreeGrafter"/>
</dbReference>
<dbReference type="InterPro" id="IPR015424">
    <property type="entry name" value="PyrdxlP-dep_Trfase"/>
</dbReference>
<dbReference type="OMA" id="ICINEEC"/>
<dbReference type="VEuPathDB" id="MicrosporidiaDB:VICG_02003"/>
<dbReference type="STRING" id="993615.L2GJB6"/>
<comment type="pathway">
    <text evidence="3">Sphingolipid metabolism.</text>
</comment>
<reference evidence="13" key="1">
    <citation type="submission" date="2011-05" db="EMBL/GenBank/DDBJ databases">
        <title>The genome sequence of Vittaforma corneae strain ATCC 50505.</title>
        <authorList>
            <consortium name="The Broad Institute Genome Sequencing Platform"/>
            <person name="Cuomo C."/>
            <person name="Didier E."/>
            <person name="Bowers L."/>
            <person name="Young S.K."/>
            <person name="Zeng Q."/>
            <person name="Gargeya S."/>
            <person name="Fitzgerald M."/>
            <person name="Haas B."/>
            <person name="Abouelleil A."/>
            <person name="Alvarado L."/>
            <person name="Arachchi H.M."/>
            <person name="Berlin A."/>
            <person name="Chapman S.B."/>
            <person name="Gearin G."/>
            <person name="Goldberg J."/>
            <person name="Griggs A."/>
            <person name="Gujja S."/>
            <person name="Hansen M."/>
            <person name="Heiman D."/>
            <person name="Howarth C."/>
            <person name="Larimer J."/>
            <person name="Lui A."/>
            <person name="MacDonald P.J.P."/>
            <person name="McCowen C."/>
            <person name="Montmayeur A."/>
            <person name="Murphy C."/>
            <person name="Neiman D."/>
            <person name="Pearson M."/>
            <person name="Priest M."/>
            <person name="Roberts A."/>
            <person name="Saif S."/>
            <person name="Shea T."/>
            <person name="Sisk P."/>
            <person name="Stolte C."/>
            <person name="Sykes S."/>
            <person name="Wortman J."/>
            <person name="Nusbaum C."/>
            <person name="Birren B."/>
        </authorList>
    </citation>
    <scope>NUCLEOTIDE SEQUENCE [LARGE SCALE GENOMIC DNA]</scope>
    <source>
        <strain evidence="13">ATCC 50505</strain>
    </source>
</reference>
<dbReference type="RefSeq" id="XP_007605448.1">
    <property type="nucleotide sequence ID" value="XM_007605386.1"/>
</dbReference>
<dbReference type="EC" id="2.3.1.50" evidence="5"/>
<evidence type="ECO:0000256" key="6">
    <source>
        <dbReference type="ARBA" id="ARBA00022679"/>
    </source>
</evidence>
<keyword evidence="9" id="KW-0443">Lipid metabolism</keyword>
<dbReference type="GO" id="GO:0016020">
    <property type="term" value="C:membrane"/>
    <property type="evidence" value="ECO:0007669"/>
    <property type="project" value="GOC"/>
</dbReference>
<evidence type="ECO:0000259" key="11">
    <source>
        <dbReference type="Pfam" id="PF00155"/>
    </source>
</evidence>
<dbReference type="InParanoid" id="L2GJB6"/>
<dbReference type="Gene3D" id="3.40.640.10">
    <property type="entry name" value="Type I PLP-dependent aspartate aminotransferase-like (Major domain)"/>
    <property type="match status" value="1"/>
</dbReference>
<sequence length="391" mass="45051">MDYLFWIFYLYDRKISIGVQFILTFLTYLLVKYRYRQPSTYLVLKKSTKERLIKAFNPEPLILDSVTPYKFKTVKYNFSNHDVFNLGRKFKDEIKATIREYGVGTCGPRGFYGTLDIHLDLEKKISELFGKDAAIIYSNYFTCVQSVISCFCRARNNVFVHTKAFNAIHSGVLLSRANKHTYDTLEDLKHKLDTDLTDKYLIVERIGWNTGEMVDLNTIVDLKKRYGFRIILDEACSIPFVYQKPEDQDLYSQIDLIIGSLSLGYPTNGGFCATCREAVDYQRLSGSAYVFSASLPAFLSKAALCMLAETLDYRRIREKIKKAQELIPGIVSTSKSPILLIKCDDLYEKHNQLREEGYVIGMCGEYLRICINEECDEKDLKAVGDILIRNK</sequence>
<dbReference type="GO" id="GO:0030170">
    <property type="term" value="F:pyridoxal phosphate binding"/>
    <property type="evidence" value="ECO:0007669"/>
    <property type="project" value="InterPro"/>
</dbReference>
<dbReference type="GeneID" id="19882713"/>
<evidence type="ECO:0000256" key="8">
    <source>
        <dbReference type="ARBA" id="ARBA00022919"/>
    </source>
</evidence>
<dbReference type="Proteomes" id="UP000011082">
    <property type="component" value="Unassembled WGS sequence"/>
</dbReference>
<gene>
    <name evidence="12" type="ORF">VICG_02003</name>
</gene>
<dbReference type="OrthoDB" id="3168162at2759"/>
<evidence type="ECO:0000256" key="10">
    <source>
        <dbReference type="ARBA" id="ARBA00023315"/>
    </source>
</evidence>
<evidence type="ECO:0000256" key="7">
    <source>
        <dbReference type="ARBA" id="ARBA00022898"/>
    </source>
</evidence>
<evidence type="ECO:0000313" key="13">
    <source>
        <dbReference type="Proteomes" id="UP000011082"/>
    </source>
</evidence>
<dbReference type="GO" id="GO:0046513">
    <property type="term" value="P:ceramide biosynthetic process"/>
    <property type="evidence" value="ECO:0007669"/>
    <property type="project" value="TreeGrafter"/>
</dbReference>
<keyword evidence="8" id="KW-0746">Sphingolipid metabolism</keyword>
<dbReference type="InterPro" id="IPR050087">
    <property type="entry name" value="AON_synthase_class-II"/>
</dbReference>
<dbReference type="InterPro" id="IPR004839">
    <property type="entry name" value="Aminotransferase_I/II_large"/>
</dbReference>
<dbReference type="GO" id="GO:0004758">
    <property type="term" value="F:serine C-palmitoyltransferase activity"/>
    <property type="evidence" value="ECO:0007669"/>
    <property type="project" value="TreeGrafter"/>
</dbReference>
<dbReference type="InterPro" id="IPR015421">
    <property type="entry name" value="PyrdxlP-dep_Trfase_major"/>
</dbReference>
<dbReference type="HOGENOM" id="CLU_015846_0_1_1"/>
<keyword evidence="13" id="KW-1185">Reference proteome</keyword>